<dbReference type="PROSITE" id="PS51733">
    <property type="entry name" value="BPL_LPL_CATALYTIC"/>
    <property type="match status" value="1"/>
</dbReference>
<protein>
    <recommendedName>
        <fullName evidence="3">biotin--[biotin carboxyl-carrier protein] ligase</fullName>
        <ecNumber evidence="3">6.3.4.15</ecNumber>
    </recommendedName>
</protein>
<dbReference type="PANTHER" id="PTHR12835">
    <property type="entry name" value="BIOTIN PROTEIN LIGASE"/>
    <property type="match status" value="1"/>
</dbReference>
<evidence type="ECO:0000256" key="4">
    <source>
        <dbReference type="ARBA" id="ARBA00047846"/>
    </source>
</evidence>
<dbReference type="PANTHER" id="PTHR12835:SF5">
    <property type="entry name" value="BIOTIN--PROTEIN LIGASE"/>
    <property type="match status" value="1"/>
</dbReference>
<dbReference type="EMBL" id="JADZGI010000001">
    <property type="protein sequence ID" value="MBH0113483.1"/>
    <property type="molecule type" value="Genomic_DNA"/>
</dbReference>
<evidence type="ECO:0000313" key="7">
    <source>
        <dbReference type="Proteomes" id="UP000617634"/>
    </source>
</evidence>
<gene>
    <name evidence="6" type="ORF">I5E68_11040</name>
</gene>
<accession>A0A931ML36</accession>
<evidence type="ECO:0000256" key="3">
    <source>
        <dbReference type="ARBA" id="ARBA00024227"/>
    </source>
</evidence>
<evidence type="ECO:0000259" key="5">
    <source>
        <dbReference type="PROSITE" id="PS51733"/>
    </source>
</evidence>
<dbReference type="Gene3D" id="2.30.30.100">
    <property type="match status" value="1"/>
</dbReference>
<feature type="domain" description="BPL/LPL catalytic" evidence="5">
    <location>
        <begin position="1"/>
        <end position="176"/>
    </location>
</feature>
<keyword evidence="2" id="KW-0092">Biotin</keyword>
<evidence type="ECO:0000256" key="1">
    <source>
        <dbReference type="ARBA" id="ARBA00022598"/>
    </source>
</evidence>
<dbReference type="Gene3D" id="3.30.930.10">
    <property type="entry name" value="Bira Bifunctional Protein, Domain 2"/>
    <property type="match status" value="1"/>
</dbReference>
<dbReference type="RefSeq" id="WP_197163711.1">
    <property type="nucleotide sequence ID" value="NZ_JADZGI010000001.1"/>
</dbReference>
<dbReference type="Pfam" id="PF02237">
    <property type="entry name" value="BPL_C"/>
    <property type="match status" value="1"/>
</dbReference>
<comment type="caution">
    <text evidence="6">The sequence shown here is derived from an EMBL/GenBank/DDBJ whole genome shotgun (WGS) entry which is preliminary data.</text>
</comment>
<dbReference type="InterPro" id="IPR004408">
    <property type="entry name" value="Biotin_CoA_COase_ligase"/>
</dbReference>
<dbReference type="SUPFAM" id="SSF55681">
    <property type="entry name" value="Class II aaRS and biotin synthetases"/>
    <property type="match status" value="1"/>
</dbReference>
<keyword evidence="1 6" id="KW-0436">Ligase</keyword>
<dbReference type="NCBIfam" id="TIGR00121">
    <property type="entry name" value="birA_ligase"/>
    <property type="match status" value="1"/>
</dbReference>
<comment type="catalytic activity">
    <reaction evidence="4">
        <text>biotin + L-lysyl-[protein] + ATP = N(6)-biotinyl-L-lysyl-[protein] + AMP + diphosphate + H(+)</text>
        <dbReference type="Rhea" id="RHEA:11756"/>
        <dbReference type="Rhea" id="RHEA-COMP:9752"/>
        <dbReference type="Rhea" id="RHEA-COMP:10505"/>
        <dbReference type="ChEBI" id="CHEBI:15378"/>
        <dbReference type="ChEBI" id="CHEBI:29969"/>
        <dbReference type="ChEBI" id="CHEBI:30616"/>
        <dbReference type="ChEBI" id="CHEBI:33019"/>
        <dbReference type="ChEBI" id="CHEBI:57586"/>
        <dbReference type="ChEBI" id="CHEBI:83144"/>
        <dbReference type="ChEBI" id="CHEBI:456215"/>
        <dbReference type="EC" id="6.3.4.15"/>
    </reaction>
</comment>
<name>A0A931ML36_9SPHN</name>
<keyword evidence="7" id="KW-1185">Reference proteome</keyword>
<evidence type="ECO:0000313" key="6">
    <source>
        <dbReference type="EMBL" id="MBH0113483.1"/>
    </source>
</evidence>
<organism evidence="6 7">
    <name type="scientific">Novosphingobium aureum</name>
    <dbReference type="NCBI Taxonomy" id="2792964"/>
    <lineage>
        <taxon>Bacteria</taxon>
        <taxon>Pseudomonadati</taxon>
        <taxon>Pseudomonadota</taxon>
        <taxon>Alphaproteobacteria</taxon>
        <taxon>Sphingomonadales</taxon>
        <taxon>Sphingomonadaceae</taxon>
        <taxon>Novosphingobium</taxon>
    </lineage>
</organism>
<proteinExistence type="predicted"/>
<dbReference type="InterPro" id="IPR004143">
    <property type="entry name" value="BPL_LPL_catalytic"/>
</dbReference>
<dbReference type="GO" id="GO:0004077">
    <property type="term" value="F:biotin--[biotin carboxyl-carrier protein] ligase activity"/>
    <property type="evidence" value="ECO:0007669"/>
    <property type="project" value="UniProtKB-EC"/>
</dbReference>
<dbReference type="CDD" id="cd16442">
    <property type="entry name" value="BPL"/>
    <property type="match status" value="1"/>
</dbReference>
<dbReference type="AlphaFoldDB" id="A0A931ML36"/>
<dbReference type="InterPro" id="IPR003142">
    <property type="entry name" value="BPL_C"/>
</dbReference>
<dbReference type="EC" id="6.3.4.15" evidence="3"/>
<dbReference type="GO" id="GO:0005737">
    <property type="term" value="C:cytoplasm"/>
    <property type="evidence" value="ECO:0007669"/>
    <property type="project" value="TreeGrafter"/>
</dbReference>
<sequence length="242" mass="25208">MIDYVAQTGSTNADLVARLSGGEYLPEGYWLVADRQIAGKGRLGRSWSDGGGNFMGSSLIQRGPGDPPPASLALVAGLAVHEAIEGVFESGDSVACARPILKWPNDVLLDGGKLAGILLEMVGNAVVVGIGVNIVAAPSLEGRKVVSLADYGLSICRDSFAERLADCLDAEISRWRLGGLAPIMRRWQTAAHSEGTALTVHPPGEAPLNGSFGGLTADGNLLLRLADGAQRVIHAGDVFLKD</sequence>
<reference evidence="6" key="1">
    <citation type="submission" date="2020-11" db="EMBL/GenBank/DDBJ databases">
        <title>Novosphingobium aureum sp. nov., a marine bacterium isolated from sediment of a salt flat.</title>
        <authorList>
            <person name="Yoo Y."/>
            <person name="Kim J.-J."/>
        </authorList>
    </citation>
    <scope>NUCLEOTIDE SEQUENCE</scope>
    <source>
        <strain evidence="6">YJ-S2-02</strain>
    </source>
</reference>
<dbReference type="Pfam" id="PF03099">
    <property type="entry name" value="BPL_LplA_LipB"/>
    <property type="match status" value="1"/>
</dbReference>
<evidence type="ECO:0000256" key="2">
    <source>
        <dbReference type="ARBA" id="ARBA00023267"/>
    </source>
</evidence>
<dbReference type="Proteomes" id="UP000617634">
    <property type="component" value="Unassembled WGS sequence"/>
</dbReference>
<dbReference type="InterPro" id="IPR045864">
    <property type="entry name" value="aa-tRNA-synth_II/BPL/LPL"/>
</dbReference>